<dbReference type="InterPro" id="IPR013035">
    <property type="entry name" value="PEP_carboxykinase_C"/>
</dbReference>
<dbReference type="PANTHER" id="PTHR30031:SF0">
    <property type="entry name" value="PHOSPHOENOLPYRUVATE CARBOXYKINASE (ATP)"/>
    <property type="match status" value="1"/>
</dbReference>
<dbReference type="HAMAP" id="MF_00453">
    <property type="entry name" value="PEPCK_ATP"/>
    <property type="match status" value="1"/>
</dbReference>
<dbReference type="PROSITE" id="PS00532">
    <property type="entry name" value="PEPCK_ATP"/>
    <property type="match status" value="1"/>
</dbReference>
<dbReference type="UniPathway" id="UPA00138"/>
<dbReference type="NCBIfam" id="TIGR00224">
    <property type="entry name" value="pckA"/>
    <property type="match status" value="1"/>
</dbReference>
<gene>
    <name evidence="10" type="ORF">SteCoe_13919</name>
</gene>
<dbReference type="PIRSF" id="PIRSF006294">
    <property type="entry name" value="PEP_crbxkin"/>
    <property type="match status" value="1"/>
</dbReference>
<evidence type="ECO:0000256" key="3">
    <source>
        <dbReference type="ARBA" id="ARBA00012363"/>
    </source>
</evidence>
<keyword evidence="6" id="KW-0210">Decarboxylase</keyword>
<accession>A0A1R2C766</accession>
<dbReference type="EC" id="4.1.1.49" evidence="3"/>
<dbReference type="GO" id="GO:0006094">
    <property type="term" value="P:gluconeogenesis"/>
    <property type="evidence" value="ECO:0007669"/>
    <property type="project" value="UniProtKB-UniPathway"/>
</dbReference>
<organism evidence="10 11">
    <name type="scientific">Stentor coeruleus</name>
    <dbReference type="NCBI Taxonomy" id="5963"/>
    <lineage>
        <taxon>Eukaryota</taxon>
        <taxon>Sar</taxon>
        <taxon>Alveolata</taxon>
        <taxon>Ciliophora</taxon>
        <taxon>Postciliodesmatophora</taxon>
        <taxon>Heterotrichea</taxon>
        <taxon>Heterotrichida</taxon>
        <taxon>Stentoridae</taxon>
        <taxon>Stentor</taxon>
    </lineage>
</organism>
<evidence type="ECO:0000313" key="11">
    <source>
        <dbReference type="Proteomes" id="UP000187209"/>
    </source>
</evidence>
<keyword evidence="7" id="KW-0067">ATP-binding</keyword>
<dbReference type="InterPro" id="IPR015994">
    <property type="entry name" value="PEPCK_ATP_CS"/>
</dbReference>
<dbReference type="NCBIfam" id="NF006820">
    <property type="entry name" value="PRK09344.1-2"/>
    <property type="match status" value="1"/>
</dbReference>
<keyword evidence="5" id="KW-0547">Nucleotide-binding</keyword>
<dbReference type="InterPro" id="IPR008210">
    <property type="entry name" value="PEP_carboxykinase_N"/>
</dbReference>
<dbReference type="OrthoDB" id="184182at2759"/>
<dbReference type="GO" id="GO:0005524">
    <property type="term" value="F:ATP binding"/>
    <property type="evidence" value="ECO:0007669"/>
    <property type="project" value="UniProtKB-KW"/>
</dbReference>
<evidence type="ECO:0000313" key="10">
    <source>
        <dbReference type="EMBL" id="OMJ84863.1"/>
    </source>
</evidence>
<evidence type="ECO:0000256" key="8">
    <source>
        <dbReference type="ARBA" id="ARBA00023239"/>
    </source>
</evidence>
<comment type="similarity">
    <text evidence="2">Belongs to the phosphoenolpyruvate carboxykinase (ATP) family.</text>
</comment>
<dbReference type="GO" id="GO:0005829">
    <property type="term" value="C:cytosol"/>
    <property type="evidence" value="ECO:0007669"/>
    <property type="project" value="TreeGrafter"/>
</dbReference>
<dbReference type="InterPro" id="IPR001272">
    <property type="entry name" value="PEP_carboxykinase_ATP"/>
</dbReference>
<keyword evidence="11" id="KW-1185">Reference proteome</keyword>
<dbReference type="Pfam" id="PF01293">
    <property type="entry name" value="PEPCK_ATP"/>
    <property type="match status" value="1"/>
</dbReference>
<keyword evidence="4" id="KW-0312">Gluconeogenesis</keyword>
<evidence type="ECO:0000256" key="9">
    <source>
        <dbReference type="ARBA" id="ARBA00047371"/>
    </source>
</evidence>
<keyword evidence="8" id="KW-0456">Lyase</keyword>
<comment type="pathway">
    <text evidence="1">Carbohydrate biosynthesis; gluconeogenesis.</text>
</comment>
<dbReference type="AlphaFoldDB" id="A0A1R2C766"/>
<reference evidence="10 11" key="1">
    <citation type="submission" date="2016-11" db="EMBL/GenBank/DDBJ databases">
        <title>The macronuclear genome of Stentor coeruleus: a giant cell with tiny introns.</title>
        <authorList>
            <person name="Slabodnick M."/>
            <person name="Ruby J.G."/>
            <person name="Reiff S.B."/>
            <person name="Swart E.C."/>
            <person name="Gosai S."/>
            <person name="Prabakaran S."/>
            <person name="Witkowska E."/>
            <person name="Larue G.E."/>
            <person name="Fisher S."/>
            <person name="Freeman R.M."/>
            <person name="Gunawardena J."/>
            <person name="Chu W."/>
            <person name="Stover N.A."/>
            <person name="Gregory B.D."/>
            <person name="Nowacki M."/>
            <person name="Derisi J."/>
            <person name="Roy S.W."/>
            <person name="Marshall W.F."/>
            <person name="Sood P."/>
        </authorList>
    </citation>
    <scope>NUCLEOTIDE SEQUENCE [LARGE SCALE GENOMIC DNA]</scope>
    <source>
        <strain evidence="10">WM001</strain>
    </source>
</reference>
<evidence type="ECO:0000256" key="4">
    <source>
        <dbReference type="ARBA" id="ARBA00022432"/>
    </source>
</evidence>
<dbReference type="GO" id="GO:0004612">
    <property type="term" value="F:phosphoenolpyruvate carboxykinase (ATP) activity"/>
    <property type="evidence" value="ECO:0007669"/>
    <property type="project" value="UniProtKB-EC"/>
</dbReference>
<dbReference type="PANTHER" id="PTHR30031">
    <property type="entry name" value="PHOSPHOENOLPYRUVATE CARBOXYKINASE ATP"/>
    <property type="match status" value="1"/>
</dbReference>
<dbReference type="SUPFAM" id="SSF68923">
    <property type="entry name" value="PEP carboxykinase N-terminal domain"/>
    <property type="match status" value="1"/>
</dbReference>
<dbReference type="Gene3D" id="2.170.8.10">
    <property type="entry name" value="Phosphoenolpyruvate Carboxykinase, domain 2"/>
    <property type="match status" value="1"/>
</dbReference>
<proteinExistence type="inferred from homology"/>
<protein>
    <recommendedName>
        <fullName evidence="3">phosphoenolpyruvate carboxykinase (ATP)</fullName>
        <ecNumber evidence="3">4.1.1.49</ecNumber>
    </recommendedName>
</protein>
<evidence type="ECO:0000256" key="6">
    <source>
        <dbReference type="ARBA" id="ARBA00022793"/>
    </source>
</evidence>
<dbReference type="Gene3D" id="3.90.228.20">
    <property type="match status" value="1"/>
</dbReference>
<dbReference type="EMBL" id="MPUH01000255">
    <property type="protein sequence ID" value="OMJ84863.1"/>
    <property type="molecule type" value="Genomic_DNA"/>
</dbReference>
<evidence type="ECO:0000256" key="5">
    <source>
        <dbReference type="ARBA" id="ARBA00022741"/>
    </source>
</evidence>
<dbReference type="SUPFAM" id="SSF53795">
    <property type="entry name" value="PEP carboxykinase-like"/>
    <property type="match status" value="1"/>
</dbReference>
<sequence length="551" mass="61390">MFNFLRRTVASQVHDFTGNTAMKNLGIINRHIYRNLKVPEYYEMCLGKEPANPLTRQTTINSTGALCAYSAKATGRSPKDKRIVLEETSKDDIWWGPVNIPIGEKSWIINKQRAIDYLNNRPYLYVVDGYAGWDTRYRLKVRVVTTRAYHALFMHNMLIRPTEEELSHDFDTVDYHILNAGEFPADRNTEGVTTQTSVDVNFKEKMMVILGSQYAGEMKKGVFGICNYVMPKQGIVSLHASANEGPKGDTTLLFGLSGTGKTTLSADPHRRLIGDDEHCWGDEGIFNIEGGCYAKCINLSRENEPEIFNSIKFGAILENIGFFPGTRDVNYADISITENTRCSYPLEFIPDVKIPAMGGHPKNVIFLTCDAYGVLPPVSKLTPEQTMYHFMSGYTAKVAGTEIGIVDPVPTFSACFGEAFLALHPSTYAKMLAERLVKHGANCWLINTGWTGGKYRVGKRMSLKLTRKIIDEIHAGNLDNVATTTMPVFGLHVPNSVTGVPDDVIHPRNSWANKEDFDLTAKKLAQAFIDNFKKYEAGSSPEIKNAGPKLA</sequence>
<evidence type="ECO:0000256" key="1">
    <source>
        <dbReference type="ARBA" id="ARBA00004742"/>
    </source>
</evidence>
<evidence type="ECO:0000256" key="2">
    <source>
        <dbReference type="ARBA" id="ARBA00006052"/>
    </source>
</evidence>
<evidence type="ECO:0000256" key="7">
    <source>
        <dbReference type="ARBA" id="ARBA00022840"/>
    </source>
</evidence>
<dbReference type="Proteomes" id="UP000187209">
    <property type="component" value="Unassembled WGS sequence"/>
</dbReference>
<comment type="caution">
    <text evidence="10">The sequence shown here is derived from an EMBL/GenBank/DDBJ whole genome shotgun (WGS) entry which is preliminary data.</text>
</comment>
<comment type="catalytic activity">
    <reaction evidence="9">
        <text>oxaloacetate + ATP = phosphoenolpyruvate + ADP + CO2</text>
        <dbReference type="Rhea" id="RHEA:18617"/>
        <dbReference type="ChEBI" id="CHEBI:16452"/>
        <dbReference type="ChEBI" id="CHEBI:16526"/>
        <dbReference type="ChEBI" id="CHEBI:30616"/>
        <dbReference type="ChEBI" id="CHEBI:58702"/>
        <dbReference type="ChEBI" id="CHEBI:456216"/>
        <dbReference type="EC" id="4.1.1.49"/>
    </reaction>
</comment>
<dbReference type="Gene3D" id="3.40.449.10">
    <property type="entry name" value="Phosphoenolpyruvate Carboxykinase, domain 1"/>
    <property type="match status" value="1"/>
</dbReference>
<name>A0A1R2C766_9CILI</name>
<dbReference type="NCBIfam" id="NF006821">
    <property type="entry name" value="PRK09344.1-3"/>
    <property type="match status" value="1"/>
</dbReference>
<dbReference type="CDD" id="cd00484">
    <property type="entry name" value="PEPCK_ATP"/>
    <property type="match status" value="1"/>
</dbReference>